<comment type="similarity">
    <text evidence="1 10">Belongs to the polysaccharide lyase 1 family.</text>
</comment>
<comment type="function">
    <text evidence="8">Pectinolytic enzymes consist of four classes of enzymes: pectin lyase, polygalacturonase, pectin methylesterase and rhamnogalacturonase. Among pectinolytic enzymes, pectin lyase is the most important in depolymerization of pectin, since it cleaves internal glycosidic bonds of highly methylated pectins.</text>
</comment>
<evidence type="ECO:0000256" key="5">
    <source>
        <dbReference type="ARBA" id="ARBA00023239"/>
    </source>
</evidence>
<proteinExistence type="inferred from homology"/>
<dbReference type="InterPro" id="IPR002022">
    <property type="entry name" value="Pec_lyase"/>
</dbReference>
<reference evidence="13 14" key="1">
    <citation type="submission" date="2023-08" db="EMBL/GenBank/DDBJ databases">
        <title>Black Yeasts Isolated from many extreme environments.</title>
        <authorList>
            <person name="Coleine C."/>
            <person name="Stajich J.E."/>
            <person name="Selbmann L."/>
        </authorList>
    </citation>
    <scope>NUCLEOTIDE SEQUENCE [LARGE SCALE GENOMIC DNA]</scope>
    <source>
        <strain evidence="13 14">CCFEE 5885</strain>
    </source>
</reference>
<evidence type="ECO:0000256" key="2">
    <source>
        <dbReference type="ARBA" id="ARBA00022729"/>
    </source>
</evidence>
<evidence type="ECO:0000256" key="10">
    <source>
        <dbReference type="RuleBase" id="RU361173"/>
    </source>
</evidence>
<dbReference type="EMBL" id="JAVRRG010000054">
    <property type="protein sequence ID" value="KAK5092654.1"/>
    <property type="molecule type" value="Genomic_DNA"/>
</dbReference>
<dbReference type="Gene3D" id="2.160.20.10">
    <property type="entry name" value="Single-stranded right-handed beta-helix, Pectin lyase-like"/>
    <property type="match status" value="1"/>
</dbReference>
<evidence type="ECO:0000256" key="3">
    <source>
        <dbReference type="ARBA" id="ARBA00023157"/>
    </source>
</evidence>
<evidence type="ECO:0000313" key="13">
    <source>
        <dbReference type="EMBL" id="KAK5092654.1"/>
    </source>
</evidence>
<keyword evidence="14" id="KW-1185">Reference proteome</keyword>
<comment type="subcellular location">
    <subcellularLocation>
        <location evidence="10">Secreted</location>
    </subcellularLocation>
</comment>
<organism evidence="13 14">
    <name type="scientific">Lithohypha guttulata</name>
    <dbReference type="NCBI Taxonomy" id="1690604"/>
    <lineage>
        <taxon>Eukaryota</taxon>
        <taxon>Fungi</taxon>
        <taxon>Dikarya</taxon>
        <taxon>Ascomycota</taxon>
        <taxon>Pezizomycotina</taxon>
        <taxon>Eurotiomycetes</taxon>
        <taxon>Chaetothyriomycetidae</taxon>
        <taxon>Chaetothyriales</taxon>
        <taxon>Trichomeriaceae</taxon>
        <taxon>Lithohypha</taxon>
    </lineage>
</organism>
<dbReference type="PANTHER" id="PTHR31683:SF67">
    <property type="entry name" value="PECTIN LYASE F-RELATED"/>
    <property type="match status" value="1"/>
</dbReference>
<keyword evidence="2" id="KW-0732">Signal</keyword>
<keyword evidence="4" id="KW-0325">Glycoprotein</keyword>
<keyword evidence="10" id="KW-0119">Carbohydrate metabolism</keyword>
<evidence type="ECO:0000256" key="1">
    <source>
        <dbReference type="ARBA" id="ARBA00010980"/>
    </source>
</evidence>
<name>A0ABR0KA80_9EURO</name>
<dbReference type="Pfam" id="PF00544">
    <property type="entry name" value="Pectate_lyase_4"/>
    <property type="match status" value="1"/>
</dbReference>
<comment type="catalytic activity">
    <reaction evidence="7">
        <text>Eliminative cleavage of (1-&gt;4)-alpha-D-galacturonan methyl ester to give oligosaccharides with 4-deoxy-6-O-methyl-alpha-D-galact-4-enuronosyl groups at their non-reducing ends.</text>
        <dbReference type="EC" id="4.2.2.10"/>
    </reaction>
</comment>
<dbReference type="InterPro" id="IPR011050">
    <property type="entry name" value="Pectin_lyase_fold/virulence"/>
</dbReference>
<accession>A0ABR0KA80</accession>
<keyword evidence="5 10" id="KW-0456">Lyase</keyword>
<dbReference type="InterPro" id="IPR012334">
    <property type="entry name" value="Pectin_lyas_fold"/>
</dbReference>
<evidence type="ECO:0000256" key="4">
    <source>
        <dbReference type="ARBA" id="ARBA00023180"/>
    </source>
</evidence>
<evidence type="ECO:0000256" key="9">
    <source>
        <dbReference type="ARBA" id="ARBA00039082"/>
    </source>
</evidence>
<keyword evidence="3" id="KW-1015">Disulfide bond</keyword>
<keyword evidence="10" id="KW-0964">Secreted</keyword>
<feature type="compositionally biased region" description="Polar residues" evidence="11">
    <location>
        <begin position="372"/>
        <end position="395"/>
    </location>
</feature>
<dbReference type="SMART" id="SM00656">
    <property type="entry name" value="Amb_all"/>
    <property type="match status" value="1"/>
</dbReference>
<dbReference type="Proteomes" id="UP001345013">
    <property type="component" value="Unassembled WGS sequence"/>
</dbReference>
<dbReference type="InterPro" id="IPR045032">
    <property type="entry name" value="PEL"/>
</dbReference>
<evidence type="ECO:0000256" key="8">
    <source>
        <dbReference type="ARBA" id="ARBA00037631"/>
    </source>
</evidence>
<keyword evidence="10" id="KW-0624">Polysaccharide degradation</keyword>
<evidence type="ECO:0000259" key="12">
    <source>
        <dbReference type="SMART" id="SM00656"/>
    </source>
</evidence>
<evidence type="ECO:0000256" key="7">
    <source>
        <dbReference type="ARBA" id="ARBA00036818"/>
    </source>
</evidence>
<evidence type="ECO:0000256" key="11">
    <source>
        <dbReference type="SAM" id="MobiDB-lite"/>
    </source>
</evidence>
<protein>
    <recommendedName>
        <fullName evidence="9">pectin lyase</fullName>
        <ecNumber evidence="9">4.2.2.10</ecNumber>
    </recommendedName>
</protein>
<dbReference type="SUPFAM" id="SSF51126">
    <property type="entry name" value="Pectin lyase-like"/>
    <property type="match status" value="1"/>
</dbReference>
<feature type="domain" description="Pectate lyase" evidence="12">
    <location>
        <begin position="1"/>
        <end position="179"/>
    </location>
</feature>
<keyword evidence="6" id="KW-0961">Cell wall biogenesis/degradation</keyword>
<sequence>MIKSNKSLVGVGSTGVLKGKSLKLQGVENIIIQNTHITDLNPQYIWGGDAIQLVGTDNIWIDHNKFSLIGRQMIVTGYDAAGKVTISNNEFDGTTSWSASCNGDHYWTMLFLGDQDYITLSNNYVHDVSGRAPKVGGSGSIVMHAVNNYFENVGGHDFDVAEGGNVLIEGNLFKSSKQPITAASGSDGGSLFNVPSTSSASTCTSYLGRACVANELTDSGDFGTYTSTSPLSALKKAGGVIDAADASTVAKAVLASAGIGKVLAGSDSGSTSTAAGVRVGATVSTAGNLVSANNLTSASNNTTPAQDSRSVSRISVTTSTSATFSLSASGLPIPSRASRTIRPSHRDGQASTTFSNITVVASETKTGLKVPSANTESDTSVPFATGSSPAAPLSSTYYMDGPDGKKYACYEVDE</sequence>
<gene>
    <name evidence="13" type="ORF">LTR24_004990</name>
</gene>
<feature type="region of interest" description="Disordered" evidence="11">
    <location>
        <begin position="368"/>
        <end position="395"/>
    </location>
</feature>
<dbReference type="EC" id="4.2.2.10" evidence="9"/>
<comment type="caution">
    <text evidence="13">The sequence shown here is derived from an EMBL/GenBank/DDBJ whole genome shotgun (WGS) entry which is preliminary data.</text>
</comment>
<evidence type="ECO:0000256" key="6">
    <source>
        <dbReference type="ARBA" id="ARBA00023316"/>
    </source>
</evidence>
<evidence type="ECO:0000313" key="14">
    <source>
        <dbReference type="Proteomes" id="UP001345013"/>
    </source>
</evidence>
<dbReference type="PANTHER" id="PTHR31683">
    <property type="entry name" value="PECTATE LYASE 18-RELATED"/>
    <property type="match status" value="1"/>
</dbReference>